<organism evidence="2 3">
    <name type="scientific">Arenimonas metalli CF5-1</name>
    <dbReference type="NCBI Taxonomy" id="1384056"/>
    <lineage>
        <taxon>Bacteria</taxon>
        <taxon>Pseudomonadati</taxon>
        <taxon>Pseudomonadota</taxon>
        <taxon>Gammaproteobacteria</taxon>
        <taxon>Lysobacterales</taxon>
        <taxon>Lysobacteraceae</taxon>
        <taxon>Arenimonas</taxon>
    </lineage>
</organism>
<dbReference type="InterPro" id="IPR052544">
    <property type="entry name" value="Bacteriocin_Proc_Enz"/>
</dbReference>
<keyword evidence="3" id="KW-1185">Reference proteome</keyword>
<feature type="domain" description="Nitroreductase" evidence="1">
    <location>
        <begin position="178"/>
        <end position="367"/>
    </location>
</feature>
<dbReference type="NCBIfam" id="TIGR03605">
    <property type="entry name" value="antibiot_sagB"/>
    <property type="match status" value="1"/>
</dbReference>
<dbReference type="SUPFAM" id="SSF55469">
    <property type="entry name" value="FMN-dependent nitroreductase-like"/>
    <property type="match status" value="1"/>
</dbReference>
<evidence type="ECO:0000259" key="1">
    <source>
        <dbReference type="Pfam" id="PF00881"/>
    </source>
</evidence>
<dbReference type="NCBIfam" id="TIGR04511">
    <property type="entry name" value="SagB_rel_DH_2"/>
    <property type="match status" value="1"/>
</dbReference>
<dbReference type="CDD" id="cd02142">
    <property type="entry name" value="McbC_SagB-like_oxidoreductase"/>
    <property type="match status" value="1"/>
</dbReference>
<dbReference type="InterPro" id="IPR020051">
    <property type="entry name" value="SagB-type_dehydrogenase"/>
</dbReference>
<proteinExistence type="predicted"/>
<gene>
    <name evidence="2" type="ORF">N787_10975</name>
</gene>
<evidence type="ECO:0000313" key="3">
    <source>
        <dbReference type="Proteomes" id="UP000029393"/>
    </source>
</evidence>
<dbReference type="AlphaFoldDB" id="A0A091B1A3"/>
<dbReference type="PANTHER" id="PTHR43745">
    <property type="entry name" value="NITROREDUCTASE MJ1384-RELATED"/>
    <property type="match status" value="1"/>
</dbReference>
<dbReference type="Proteomes" id="UP000029393">
    <property type="component" value="Unassembled WGS sequence"/>
</dbReference>
<dbReference type="STRING" id="1384056.N787_10975"/>
<dbReference type="eggNOG" id="COG0778">
    <property type="taxonomic scope" value="Bacteria"/>
</dbReference>
<dbReference type="InterPro" id="IPR029479">
    <property type="entry name" value="Nitroreductase"/>
</dbReference>
<evidence type="ECO:0000313" key="2">
    <source>
        <dbReference type="EMBL" id="KFN46378.1"/>
    </source>
</evidence>
<dbReference type="Gene3D" id="3.40.109.10">
    <property type="entry name" value="NADH Oxidase"/>
    <property type="match status" value="1"/>
</dbReference>
<dbReference type="PATRIC" id="fig|1384056.3.peg.1415"/>
<dbReference type="InterPro" id="IPR030965">
    <property type="entry name" value="SagB-rel_DH_2"/>
</dbReference>
<reference evidence="2 3" key="1">
    <citation type="submission" date="2013-09" db="EMBL/GenBank/DDBJ databases">
        <title>Genome sequencing of Arenimonas metalli.</title>
        <authorList>
            <person name="Chen F."/>
            <person name="Wang G."/>
        </authorList>
    </citation>
    <scope>NUCLEOTIDE SEQUENCE [LARGE SCALE GENOMIC DNA]</scope>
    <source>
        <strain evidence="2 3">CF5-1</strain>
    </source>
</reference>
<dbReference type="Pfam" id="PF00881">
    <property type="entry name" value="Nitroreductase"/>
    <property type="match status" value="1"/>
</dbReference>
<dbReference type="PANTHER" id="PTHR43745:SF2">
    <property type="entry name" value="NITROREDUCTASE MJ1384-RELATED"/>
    <property type="match status" value="1"/>
</dbReference>
<sequence length="395" mass="41980">MHRCAQLFLQLDREPRFDINRLLAGGDGMDASPRWLAHAPHLPGPVPVSLAAAAVLAELPLAPGEDRDAISARHGEEAVGELLDAGLLLGEHTAPGPRARDAAAADLAWWAPALLAQTAGAWDGVDIDAHHAAGDMPTSARLVEEHGPAPAHVFRRRPQAAATPLCPPRQTAFDALLAERRTCRNFDPAATLPAAALSAMLHRVWGATGTRELAPGAVALRKSSPAGGGLHVVECYVLVQRAEGLAPGLYHYLATEHALEPMTRLSAAAAAAMAQAFVGGQHWFRDAPVLAVMTARFDRLFWKYRRHAKAWRVAHLDTGHLSQTMYLSAADLGLGAFVTAAINDADIERALELPPLREAALAVVGFGPRAASKVNGELDELVPTEAARRAAEARD</sequence>
<accession>A0A091B1A3</accession>
<dbReference type="InterPro" id="IPR000415">
    <property type="entry name" value="Nitroreductase-like"/>
</dbReference>
<comment type="caution">
    <text evidence="2">The sequence shown here is derived from an EMBL/GenBank/DDBJ whole genome shotgun (WGS) entry which is preliminary data.</text>
</comment>
<name>A0A091B1A3_9GAMM</name>
<dbReference type="GO" id="GO:0016491">
    <property type="term" value="F:oxidoreductase activity"/>
    <property type="evidence" value="ECO:0007669"/>
    <property type="project" value="InterPro"/>
</dbReference>
<dbReference type="EMBL" id="AVCK01000017">
    <property type="protein sequence ID" value="KFN46378.1"/>
    <property type="molecule type" value="Genomic_DNA"/>
</dbReference>
<protein>
    <recommendedName>
        <fullName evidence="1">Nitroreductase domain-containing protein</fullName>
    </recommendedName>
</protein>